<organism evidence="4 5">
    <name type="scientific">Hufsiella arboris</name>
    <dbReference type="NCBI Taxonomy" id="2695275"/>
    <lineage>
        <taxon>Bacteria</taxon>
        <taxon>Pseudomonadati</taxon>
        <taxon>Bacteroidota</taxon>
        <taxon>Sphingobacteriia</taxon>
        <taxon>Sphingobacteriales</taxon>
        <taxon>Sphingobacteriaceae</taxon>
        <taxon>Hufsiella</taxon>
    </lineage>
</organism>
<dbReference type="CDD" id="cd05233">
    <property type="entry name" value="SDR_c"/>
    <property type="match status" value="1"/>
</dbReference>
<proteinExistence type="inferred from homology"/>
<dbReference type="Gene3D" id="3.40.50.720">
    <property type="entry name" value="NAD(P)-binding Rossmann-like Domain"/>
    <property type="match status" value="1"/>
</dbReference>
<dbReference type="SUPFAM" id="SSF51735">
    <property type="entry name" value="NAD(P)-binding Rossmann-fold domains"/>
    <property type="match status" value="1"/>
</dbReference>
<comment type="caution">
    <text evidence="4">The sequence shown here is derived from an EMBL/GenBank/DDBJ whole genome shotgun (WGS) entry which is preliminary data.</text>
</comment>
<protein>
    <submittedName>
        <fullName evidence="4">SDR family NAD(P)-dependent oxidoreductase</fullName>
    </submittedName>
</protein>
<name>A0A7K1Y9N8_9SPHI</name>
<dbReference type="InterPro" id="IPR036291">
    <property type="entry name" value="NAD(P)-bd_dom_sf"/>
</dbReference>
<comment type="similarity">
    <text evidence="1 3">Belongs to the short-chain dehydrogenases/reductases (SDR) family.</text>
</comment>
<evidence type="ECO:0000256" key="2">
    <source>
        <dbReference type="ARBA" id="ARBA00023002"/>
    </source>
</evidence>
<dbReference type="EMBL" id="WVHT01000003">
    <property type="protein sequence ID" value="MXV50829.1"/>
    <property type="molecule type" value="Genomic_DNA"/>
</dbReference>
<dbReference type="RefSeq" id="WP_160844017.1">
    <property type="nucleotide sequence ID" value="NZ_WVHT01000003.1"/>
</dbReference>
<dbReference type="Pfam" id="PF00106">
    <property type="entry name" value="adh_short"/>
    <property type="match status" value="1"/>
</dbReference>
<accession>A0A7K1Y9N8</accession>
<dbReference type="PIRSF" id="PIRSF000126">
    <property type="entry name" value="11-beta-HSD1"/>
    <property type="match status" value="1"/>
</dbReference>
<evidence type="ECO:0000256" key="1">
    <source>
        <dbReference type="ARBA" id="ARBA00006484"/>
    </source>
</evidence>
<dbReference type="Proteomes" id="UP000466586">
    <property type="component" value="Unassembled WGS sequence"/>
</dbReference>
<dbReference type="GO" id="GO:0016491">
    <property type="term" value="F:oxidoreductase activity"/>
    <property type="evidence" value="ECO:0007669"/>
    <property type="project" value="UniProtKB-KW"/>
</dbReference>
<gene>
    <name evidence="4" type="ORF">GS399_07570</name>
</gene>
<keyword evidence="2" id="KW-0560">Oxidoreductase</keyword>
<reference evidence="4 5" key="1">
    <citation type="submission" date="2019-11" db="EMBL/GenBank/DDBJ databases">
        <title>Pedobacter sp. HMF7647 Genome sequencing and assembly.</title>
        <authorList>
            <person name="Kang H."/>
            <person name="Kim H."/>
            <person name="Joh K."/>
        </authorList>
    </citation>
    <scope>NUCLEOTIDE SEQUENCE [LARGE SCALE GENOMIC DNA]</scope>
    <source>
        <strain evidence="4 5">HMF7647</strain>
    </source>
</reference>
<dbReference type="PRINTS" id="PR00080">
    <property type="entry name" value="SDRFAMILY"/>
</dbReference>
<dbReference type="PRINTS" id="PR00081">
    <property type="entry name" value="GDHRDH"/>
</dbReference>
<evidence type="ECO:0000313" key="5">
    <source>
        <dbReference type="Proteomes" id="UP000466586"/>
    </source>
</evidence>
<dbReference type="AlphaFoldDB" id="A0A7K1Y9N8"/>
<keyword evidence="5" id="KW-1185">Reference proteome</keyword>
<dbReference type="PANTHER" id="PTHR43115">
    <property type="entry name" value="DEHYDROGENASE/REDUCTASE SDR FAMILY MEMBER 11"/>
    <property type="match status" value="1"/>
</dbReference>
<dbReference type="InterPro" id="IPR002347">
    <property type="entry name" value="SDR_fam"/>
</dbReference>
<dbReference type="PANTHER" id="PTHR43115:SF4">
    <property type="entry name" value="DEHYDROGENASE_REDUCTASE SDR FAMILY MEMBER 11"/>
    <property type="match status" value="1"/>
</dbReference>
<evidence type="ECO:0000313" key="4">
    <source>
        <dbReference type="EMBL" id="MXV50829.1"/>
    </source>
</evidence>
<dbReference type="PROSITE" id="PS00061">
    <property type="entry name" value="ADH_SHORT"/>
    <property type="match status" value="1"/>
</dbReference>
<dbReference type="InterPro" id="IPR020904">
    <property type="entry name" value="Sc_DH/Rdtase_CS"/>
</dbReference>
<sequence length="234" mass="25370">MNAIITGATKGIGKAIALKLAAAGYNLAVCSRNQNELDQLVGELQQINHTIRLAGLETDCSNKVELQRFANFVQQHFGKVDVLINNAGMFIPASVLDEDDETLSLQLNLNLLAPHFLCRFFGKEMKKNQSGHIINIGSVAAIKPFPGAGSYSVTKYALLGLTNVLRQELMNHNVKVTSILPGSTLTESWGGIELPAYRFVQPEDVASAVLGCLQMSYGCNVDEILIRPVKGEVT</sequence>
<evidence type="ECO:0000256" key="3">
    <source>
        <dbReference type="RuleBase" id="RU000363"/>
    </source>
</evidence>